<dbReference type="EMBL" id="CP028901">
    <property type="protein sequence ID" value="AWB34812.1"/>
    <property type="molecule type" value="Genomic_DNA"/>
</dbReference>
<keyword evidence="3" id="KW-1185">Reference proteome</keyword>
<dbReference type="Proteomes" id="UP000244571">
    <property type="component" value="Chromosome"/>
</dbReference>
<organism evidence="2 3">
    <name type="scientific">Orrella marina</name>
    <dbReference type="NCBI Taxonomy" id="2163011"/>
    <lineage>
        <taxon>Bacteria</taxon>
        <taxon>Pseudomonadati</taxon>
        <taxon>Pseudomonadota</taxon>
        <taxon>Betaproteobacteria</taxon>
        <taxon>Burkholderiales</taxon>
        <taxon>Alcaligenaceae</taxon>
        <taxon>Orrella</taxon>
    </lineage>
</organism>
<evidence type="ECO:0000313" key="3">
    <source>
        <dbReference type="Proteomes" id="UP000244571"/>
    </source>
</evidence>
<protein>
    <submittedName>
        <fullName evidence="2">Uncharacterized protein</fullName>
    </submittedName>
</protein>
<evidence type="ECO:0000313" key="2">
    <source>
        <dbReference type="EMBL" id="AWB34812.1"/>
    </source>
</evidence>
<feature type="compositionally biased region" description="Polar residues" evidence="1">
    <location>
        <begin position="98"/>
        <end position="109"/>
    </location>
</feature>
<reference evidence="2 3" key="1">
    <citation type="submission" date="2018-04" db="EMBL/GenBank/DDBJ databases">
        <title>Bordetella sp. HZ20 isolated from seawater.</title>
        <authorList>
            <person name="Sun C."/>
        </authorList>
    </citation>
    <scope>NUCLEOTIDE SEQUENCE [LARGE SCALE GENOMIC DNA]</scope>
    <source>
        <strain evidence="2 3">HZ20</strain>
    </source>
</reference>
<dbReference type="AlphaFoldDB" id="A0A2R4XLY4"/>
<dbReference type="KEGG" id="boz:DBV39_14980"/>
<feature type="region of interest" description="Disordered" evidence="1">
    <location>
        <begin position="96"/>
        <end position="116"/>
    </location>
</feature>
<gene>
    <name evidence="2" type="ORF">DBV39_14980</name>
</gene>
<accession>A0A2R4XLY4</accession>
<proteinExistence type="predicted"/>
<sequence length="116" mass="12690">MGSSAGLRFGAPFAMVRPASAHTFGGRSRCKLVTTSEVKRNCMRATRCGEHACRISREPMDKNRIQGNARQPGCDCYVMKVCVTCPGRSCLISEKPVSPNQTPTRQVSKSGVKHKF</sequence>
<evidence type="ECO:0000256" key="1">
    <source>
        <dbReference type="SAM" id="MobiDB-lite"/>
    </source>
</evidence>
<name>A0A2R4XLY4_9BURK</name>